<dbReference type="Gene3D" id="3.40.50.1240">
    <property type="entry name" value="Phosphoglycerate mutase-like"/>
    <property type="match status" value="1"/>
</dbReference>
<name>A0A9P0E2B5_DIABA</name>
<dbReference type="PANTHER" id="PTHR11567:SF211">
    <property type="entry name" value="PROSTATIC ACID PHOSPHATASE"/>
    <property type="match status" value="1"/>
</dbReference>
<dbReference type="CDD" id="cd07061">
    <property type="entry name" value="HP_HAP_like"/>
    <property type="match status" value="1"/>
</dbReference>
<dbReference type="Pfam" id="PF00328">
    <property type="entry name" value="His_Phos_2"/>
    <property type="match status" value="1"/>
</dbReference>
<dbReference type="InterPro" id="IPR033379">
    <property type="entry name" value="Acid_Pase_AS"/>
</dbReference>
<keyword evidence="4 8" id="KW-0732">Signal</keyword>
<keyword evidence="5" id="KW-0378">Hydrolase</keyword>
<gene>
    <name evidence="9" type="ORF">DIABBA_LOCUS4978</name>
</gene>
<keyword evidence="10" id="KW-1185">Reference proteome</keyword>
<evidence type="ECO:0000256" key="2">
    <source>
        <dbReference type="ARBA" id="ARBA00005375"/>
    </source>
</evidence>
<dbReference type="OrthoDB" id="10257284at2759"/>
<feature type="chain" id="PRO_5040121169" description="acid phosphatase" evidence="8">
    <location>
        <begin position="29"/>
        <end position="378"/>
    </location>
</feature>
<feature type="signal peptide" evidence="8">
    <location>
        <begin position="1"/>
        <end position="28"/>
    </location>
</feature>
<evidence type="ECO:0000256" key="6">
    <source>
        <dbReference type="ARBA" id="ARBA00023157"/>
    </source>
</evidence>
<comment type="similarity">
    <text evidence="2">Belongs to the histidine acid phosphatase family.</text>
</comment>
<protein>
    <recommendedName>
        <fullName evidence="3">acid phosphatase</fullName>
        <ecNumber evidence="3">3.1.3.2</ecNumber>
    </recommendedName>
</protein>
<reference evidence="9" key="1">
    <citation type="submission" date="2022-01" db="EMBL/GenBank/DDBJ databases">
        <authorList>
            <person name="King R."/>
        </authorList>
    </citation>
    <scope>NUCLEOTIDE SEQUENCE</scope>
</reference>
<comment type="catalytic activity">
    <reaction evidence="1">
        <text>a phosphate monoester + H2O = an alcohol + phosphate</text>
        <dbReference type="Rhea" id="RHEA:15017"/>
        <dbReference type="ChEBI" id="CHEBI:15377"/>
        <dbReference type="ChEBI" id="CHEBI:30879"/>
        <dbReference type="ChEBI" id="CHEBI:43474"/>
        <dbReference type="ChEBI" id="CHEBI:67140"/>
        <dbReference type="EC" id="3.1.3.2"/>
    </reaction>
</comment>
<dbReference type="EMBL" id="OU898278">
    <property type="protein sequence ID" value="CAH1275627.1"/>
    <property type="molecule type" value="Genomic_DNA"/>
</dbReference>
<dbReference type="SUPFAM" id="SSF53254">
    <property type="entry name" value="Phosphoglycerate mutase-like"/>
    <property type="match status" value="1"/>
</dbReference>
<dbReference type="PANTHER" id="PTHR11567">
    <property type="entry name" value="ACID PHOSPHATASE-RELATED"/>
    <property type="match status" value="1"/>
</dbReference>
<evidence type="ECO:0000256" key="8">
    <source>
        <dbReference type="SAM" id="SignalP"/>
    </source>
</evidence>
<evidence type="ECO:0000313" key="10">
    <source>
        <dbReference type="Proteomes" id="UP001153709"/>
    </source>
</evidence>
<keyword evidence="7" id="KW-0325">Glycoprotein</keyword>
<dbReference type="AlphaFoldDB" id="A0A9P0E2B5"/>
<evidence type="ECO:0000256" key="1">
    <source>
        <dbReference type="ARBA" id="ARBA00000032"/>
    </source>
</evidence>
<proteinExistence type="inferred from homology"/>
<evidence type="ECO:0000256" key="7">
    <source>
        <dbReference type="ARBA" id="ARBA00023180"/>
    </source>
</evidence>
<dbReference type="InterPro" id="IPR050645">
    <property type="entry name" value="Histidine_acid_phosphatase"/>
</dbReference>
<dbReference type="InterPro" id="IPR029033">
    <property type="entry name" value="His_PPase_superfam"/>
</dbReference>
<evidence type="ECO:0000313" key="9">
    <source>
        <dbReference type="EMBL" id="CAH1275627.1"/>
    </source>
</evidence>
<accession>A0A9P0E2B5</accession>
<dbReference type="Proteomes" id="UP001153709">
    <property type="component" value="Chromosome 3"/>
</dbReference>
<dbReference type="GO" id="GO:0003993">
    <property type="term" value="F:acid phosphatase activity"/>
    <property type="evidence" value="ECO:0007669"/>
    <property type="project" value="UniProtKB-EC"/>
</dbReference>
<keyword evidence="6" id="KW-1015">Disulfide bond</keyword>
<organism evidence="9 10">
    <name type="scientific">Diabrotica balteata</name>
    <name type="common">Banded cucumber beetle</name>
    <dbReference type="NCBI Taxonomy" id="107213"/>
    <lineage>
        <taxon>Eukaryota</taxon>
        <taxon>Metazoa</taxon>
        <taxon>Ecdysozoa</taxon>
        <taxon>Arthropoda</taxon>
        <taxon>Hexapoda</taxon>
        <taxon>Insecta</taxon>
        <taxon>Pterygota</taxon>
        <taxon>Neoptera</taxon>
        <taxon>Endopterygota</taxon>
        <taxon>Coleoptera</taxon>
        <taxon>Polyphaga</taxon>
        <taxon>Cucujiformia</taxon>
        <taxon>Chrysomeloidea</taxon>
        <taxon>Chrysomelidae</taxon>
        <taxon>Galerucinae</taxon>
        <taxon>Diabroticina</taxon>
        <taxon>Diabroticites</taxon>
        <taxon>Diabrotica</taxon>
    </lineage>
</organism>
<dbReference type="PROSITE" id="PS00616">
    <property type="entry name" value="HIS_ACID_PHOSPHAT_1"/>
    <property type="match status" value="1"/>
</dbReference>
<evidence type="ECO:0000256" key="4">
    <source>
        <dbReference type="ARBA" id="ARBA00022729"/>
    </source>
</evidence>
<evidence type="ECO:0000256" key="3">
    <source>
        <dbReference type="ARBA" id="ARBA00012646"/>
    </source>
</evidence>
<evidence type="ECO:0000256" key="5">
    <source>
        <dbReference type="ARBA" id="ARBA00022801"/>
    </source>
</evidence>
<dbReference type="EC" id="3.1.3.2" evidence="3"/>
<dbReference type="InterPro" id="IPR000560">
    <property type="entry name" value="His_Pase_clade-2"/>
</dbReference>
<sequence>MMNKYSSDILIKLSVVLFIAQSTICIDASPLKKQTKSELLAVTLVMRHGDRSPMESFPNDKHFNAKNFPLGAGQLTKPGIIRLYALGKWFRNQYKDFLSDAYKPSEILVRSTDTDRSIMSASTVLAGMYPPHGDQIWNNNLLWQPIPVYSENKEKDDILVEKRPCKLRDQLYNQAKSENYPLLKERHSDIFKQIANYSGYTNVSLYQVEVINNLRYVYTNFNKSFIPDWIKRLNFTELDHLGNTEYTLKTLTPTQARLQTGPFFYSLIEHFDKFSNKKDEQTPKFRIISAHDSTIINILDVMGAYDFRKIGFCDTIIYEFRKSKEGQFFITIYLKQEDKLHPLTAHRCSVECRWDDFKQKMSNVTIDIINWKRECDSV</sequence>